<name>A0AAP8SMY4_9GAMM</name>
<proteinExistence type="predicted"/>
<dbReference type="AlphaFoldDB" id="A0AAP8SMY4"/>
<dbReference type="Proteomes" id="UP000235162">
    <property type="component" value="Unassembled WGS sequence"/>
</dbReference>
<reference evidence="1 2" key="1">
    <citation type="submission" date="2018-01" db="EMBL/GenBank/DDBJ databases">
        <title>The draft genome sequence of Halioglobus japonicus S1-36.</title>
        <authorList>
            <person name="Du Z.-J."/>
            <person name="Shi M.-J."/>
        </authorList>
    </citation>
    <scope>NUCLEOTIDE SEQUENCE [LARGE SCALE GENOMIC DNA]</scope>
    <source>
        <strain evidence="1 2">S1-36</strain>
    </source>
</reference>
<dbReference type="EMBL" id="PKUR01000002">
    <property type="protein sequence ID" value="PLW86057.1"/>
    <property type="molecule type" value="Genomic_DNA"/>
</dbReference>
<accession>A0AAP8SMY4</accession>
<evidence type="ECO:0000313" key="1">
    <source>
        <dbReference type="EMBL" id="PLW86057.1"/>
    </source>
</evidence>
<comment type="caution">
    <text evidence="1">The sequence shown here is derived from an EMBL/GenBank/DDBJ whole genome shotgun (WGS) entry which is preliminary data.</text>
</comment>
<organism evidence="1 2">
    <name type="scientific">Halioglobus japonicus</name>
    <dbReference type="NCBI Taxonomy" id="930805"/>
    <lineage>
        <taxon>Bacteria</taxon>
        <taxon>Pseudomonadati</taxon>
        <taxon>Pseudomonadota</taxon>
        <taxon>Gammaproteobacteria</taxon>
        <taxon>Cellvibrionales</taxon>
        <taxon>Halieaceae</taxon>
        <taxon>Halioglobus</taxon>
    </lineage>
</organism>
<evidence type="ECO:0000313" key="2">
    <source>
        <dbReference type="Proteomes" id="UP000235162"/>
    </source>
</evidence>
<protein>
    <submittedName>
        <fullName evidence="1">Uncharacterized protein</fullName>
    </submittedName>
</protein>
<gene>
    <name evidence="1" type="ORF">C0029_06280</name>
</gene>
<dbReference type="KEGG" id="hja:BST95_07235"/>
<keyword evidence="2" id="KW-1185">Reference proteome</keyword>
<sequence>MSNFSQEIVNRVGSKAMPQVFSGIKGREEIEGMVVQANDQKPLNLVDYEGIYLANVPTVLVNIKLRLTDDTPQNRSGLQFFAQILIKVVF</sequence>